<feature type="compositionally biased region" description="Low complexity" evidence="1">
    <location>
        <begin position="25"/>
        <end position="37"/>
    </location>
</feature>
<evidence type="ECO:0000313" key="2">
    <source>
        <dbReference type="EMBL" id="CAD1836805.1"/>
    </source>
</evidence>
<organism evidence="2">
    <name type="scientific">Ananas comosus var. bracteatus</name>
    <name type="common">red pineapple</name>
    <dbReference type="NCBI Taxonomy" id="296719"/>
    <lineage>
        <taxon>Eukaryota</taxon>
        <taxon>Viridiplantae</taxon>
        <taxon>Streptophyta</taxon>
        <taxon>Embryophyta</taxon>
        <taxon>Tracheophyta</taxon>
        <taxon>Spermatophyta</taxon>
        <taxon>Magnoliopsida</taxon>
        <taxon>Liliopsida</taxon>
        <taxon>Poales</taxon>
        <taxon>Bromeliaceae</taxon>
        <taxon>Bromelioideae</taxon>
        <taxon>Ananas</taxon>
    </lineage>
</organism>
<dbReference type="EMBL" id="LR862131">
    <property type="protein sequence ID" value="CAD1836805.1"/>
    <property type="molecule type" value="Genomic_DNA"/>
</dbReference>
<feature type="compositionally biased region" description="Pro residues" evidence="1">
    <location>
        <begin position="12"/>
        <end position="24"/>
    </location>
</feature>
<proteinExistence type="predicted"/>
<protein>
    <submittedName>
        <fullName evidence="2">Uncharacterized protein</fullName>
    </submittedName>
</protein>
<evidence type="ECO:0000256" key="1">
    <source>
        <dbReference type="SAM" id="MobiDB-lite"/>
    </source>
</evidence>
<feature type="region of interest" description="Disordered" evidence="1">
    <location>
        <begin position="1"/>
        <end position="44"/>
    </location>
</feature>
<feature type="compositionally biased region" description="Low complexity" evidence="1">
    <location>
        <begin position="66"/>
        <end position="78"/>
    </location>
</feature>
<sequence length="113" mass="12024">MDRTGPRFTSPLLPPLPNLNPNPSPSGAAAAAAAAAAPRHRRAHSDTFLRLPDDLFLDSDPDFAFSDLDFPSLSDDSGGPPPPEELRTIPGRRRRRGGATRGASPSTPRSSRD</sequence>
<name>A0A6V7Q1M2_ANACO</name>
<gene>
    <name evidence="2" type="ORF">CB5_LOCUS20016</name>
</gene>
<accession>A0A6V7Q1M2</accession>
<feature type="region of interest" description="Disordered" evidence="1">
    <location>
        <begin position="66"/>
        <end position="113"/>
    </location>
</feature>
<dbReference type="AlphaFoldDB" id="A0A6V7Q1M2"/>
<reference evidence="2" key="1">
    <citation type="submission" date="2020-07" db="EMBL/GenBank/DDBJ databases">
        <authorList>
            <person name="Lin J."/>
        </authorList>
    </citation>
    <scope>NUCLEOTIDE SEQUENCE</scope>
</reference>